<dbReference type="GO" id="GO:0008270">
    <property type="term" value="F:zinc ion binding"/>
    <property type="evidence" value="ECO:0007669"/>
    <property type="project" value="UniProtKB-KW"/>
</dbReference>
<dbReference type="SMART" id="SM00382">
    <property type="entry name" value="AAA"/>
    <property type="match status" value="1"/>
</dbReference>
<dbReference type="GO" id="GO:0000731">
    <property type="term" value="P:DNA synthesis involved in DNA repair"/>
    <property type="evidence" value="ECO:0007669"/>
    <property type="project" value="TreeGrafter"/>
</dbReference>
<dbReference type="GO" id="GO:0005634">
    <property type="term" value="C:nucleus"/>
    <property type="evidence" value="ECO:0007669"/>
    <property type="project" value="TreeGrafter"/>
</dbReference>
<accession>A0AAD6XJH5</accession>
<dbReference type="EMBL" id="JARJCN010000063">
    <property type="protein sequence ID" value="KAJ7078942.1"/>
    <property type="molecule type" value="Genomic_DNA"/>
</dbReference>
<proteinExistence type="inferred from homology"/>
<dbReference type="PROSITE" id="PS51908">
    <property type="entry name" value="ZF_UBZ4"/>
    <property type="match status" value="1"/>
</dbReference>
<dbReference type="GO" id="GO:0008047">
    <property type="term" value="F:enzyme activator activity"/>
    <property type="evidence" value="ECO:0007669"/>
    <property type="project" value="TreeGrafter"/>
</dbReference>
<dbReference type="SMART" id="SM00734">
    <property type="entry name" value="ZnF_Rad18"/>
    <property type="match status" value="1"/>
</dbReference>
<evidence type="ECO:0000256" key="5">
    <source>
        <dbReference type="ARBA" id="ARBA00022771"/>
    </source>
</evidence>
<dbReference type="Gene3D" id="1.10.3710.10">
    <property type="entry name" value="DNA polymerase III clamp loader subunits, C-terminal domain"/>
    <property type="match status" value="1"/>
</dbReference>
<dbReference type="InterPro" id="IPR006642">
    <property type="entry name" value="Rad18_UBZ4"/>
</dbReference>
<dbReference type="InterPro" id="IPR003593">
    <property type="entry name" value="AAA+_ATPase"/>
</dbReference>
<keyword evidence="5 9" id="KW-0863">Zinc-finger</keyword>
<dbReference type="InterPro" id="IPR032423">
    <property type="entry name" value="AAA_assoc_2"/>
</dbReference>
<dbReference type="Gene3D" id="3.40.50.300">
    <property type="entry name" value="P-loop containing nucleotide triphosphate hydrolases"/>
    <property type="match status" value="1"/>
</dbReference>
<feature type="region of interest" description="Disordered" evidence="10">
    <location>
        <begin position="32"/>
        <end position="75"/>
    </location>
</feature>
<dbReference type="PANTHER" id="PTHR13779:SF7">
    <property type="entry name" value="ATPASE WRNIP1"/>
    <property type="match status" value="1"/>
</dbReference>
<organism evidence="12 13">
    <name type="scientific">Mycena belliarum</name>
    <dbReference type="NCBI Taxonomy" id="1033014"/>
    <lineage>
        <taxon>Eukaryota</taxon>
        <taxon>Fungi</taxon>
        <taxon>Dikarya</taxon>
        <taxon>Basidiomycota</taxon>
        <taxon>Agaricomycotina</taxon>
        <taxon>Agaricomycetes</taxon>
        <taxon>Agaricomycetidae</taxon>
        <taxon>Agaricales</taxon>
        <taxon>Marasmiineae</taxon>
        <taxon>Mycenaceae</taxon>
        <taxon>Mycena</taxon>
    </lineage>
</organism>
<gene>
    <name evidence="12" type="ORF">B0H15DRAFT_859850</name>
</gene>
<keyword evidence="13" id="KW-1185">Reference proteome</keyword>
<dbReference type="GO" id="GO:0003677">
    <property type="term" value="F:DNA binding"/>
    <property type="evidence" value="ECO:0007669"/>
    <property type="project" value="InterPro"/>
</dbReference>
<dbReference type="CDD" id="cd00009">
    <property type="entry name" value="AAA"/>
    <property type="match status" value="1"/>
</dbReference>
<dbReference type="AlphaFoldDB" id="A0AAD6XJH5"/>
<evidence type="ECO:0000256" key="4">
    <source>
        <dbReference type="ARBA" id="ARBA00022763"/>
    </source>
</evidence>
<keyword evidence="7" id="KW-0067">ATP-binding</keyword>
<dbReference type="GO" id="GO:0017116">
    <property type="term" value="F:single-stranded DNA helicase activity"/>
    <property type="evidence" value="ECO:0007669"/>
    <property type="project" value="TreeGrafter"/>
</dbReference>
<evidence type="ECO:0000313" key="12">
    <source>
        <dbReference type="EMBL" id="KAJ7078942.1"/>
    </source>
</evidence>
<dbReference type="InterPro" id="IPR003959">
    <property type="entry name" value="ATPase_AAA_core"/>
</dbReference>
<dbReference type="Gene3D" id="1.20.272.10">
    <property type="match status" value="1"/>
</dbReference>
<reference evidence="12" key="1">
    <citation type="submission" date="2023-03" db="EMBL/GenBank/DDBJ databases">
        <title>Massive genome expansion in bonnet fungi (Mycena s.s.) driven by repeated elements and novel gene families across ecological guilds.</title>
        <authorList>
            <consortium name="Lawrence Berkeley National Laboratory"/>
            <person name="Harder C.B."/>
            <person name="Miyauchi S."/>
            <person name="Viragh M."/>
            <person name="Kuo A."/>
            <person name="Thoen E."/>
            <person name="Andreopoulos B."/>
            <person name="Lu D."/>
            <person name="Skrede I."/>
            <person name="Drula E."/>
            <person name="Henrissat B."/>
            <person name="Morin E."/>
            <person name="Kohler A."/>
            <person name="Barry K."/>
            <person name="LaButti K."/>
            <person name="Morin E."/>
            <person name="Salamov A."/>
            <person name="Lipzen A."/>
            <person name="Mereny Z."/>
            <person name="Hegedus B."/>
            <person name="Baldrian P."/>
            <person name="Stursova M."/>
            <person name="Weitz H."/>
            <person name="Taylor A."/>
            <person name="Grigoriev I.V."/>
            <person name="Nagy L.G."/>
            <person name="Martin F."/>
            <person name="Kauserud H."/>
        </authorList>
    </citation>
    <scope>NUCLEOTIDE SEQUENCE</scope>
    <source>
        <strain evidence="12">CBHHK173m</strain>
    </source>
</reference>
<dbReference type="InterPro" id="IPR051314">
    <property type="entry name" value="AAA_ATPase_RarA/MGS1/WRNIP1"/>
</dbReference>
<dbReference type="Proteomes" id="UP001222325">
    <property type="component" value="Unassembled WGS sequence"/>
</dbReference>
<protein>
    <submittedName>
        <fullName evidence="12">DNA polymerase III, clamp loader complex, gamma/delta/delta subunit</fullName>
    </submittedName>
</protein>
<dbReference type="SUPFAM" id="SSF48019">
    <property type="entry name" value="post-AAA+ oligomerization domain-like"/>
    <property type="match status" value="1"/>
</dbReference>
<dbReference type="Pfam" id="PF00004">
    <property type="entry name" value="AAA"/>
    <property type="match status" value="1"/>
</dbReference>
<evidence type="ECO:0000256" key="7">
    <source>
        <dbReference type="ARBA" id="ARBA00022840"/>
    </source>
</evidence>
<feature type="domain" description="UBZ4-type" evidence="11">
    <location>
        <begin position="3"/>
        <end position="31"/>
    </location>
</feature>
<dbReference type="Pfam" id="PF16193">
    <property type="entry name" value="AAA_assoc_2"/>
    <property type="match status" value="1"/>
</dbReference>
<dbReference type="Pfam" id="PF12002">
    <property type="entry name" value="MgsA_C"/>
    <property type="match status" value="1"/>
</dbReference>
<dbReference type="GO" id="GO:0005524">
    <property type="term" value="F:ATP binding"/>
    <property type="evidence" value="ECO:0007669"/>
    <property type="project" value="UniProtKB-KW"/>
</dbReference>
<evidence type="ECO:0000256" key="3">
    <source>
        <dbReference type="ARBA" id="ARBA00022741"/>
    </source>
</evidence>
<dbReference type="GO" id="GO:0016887">
    <property type="term" value="F:ATP hydrolysis activity"/>
    <property type="evidence" value="ECO:0007669"/>
    <property type="project" value="InterPro"/>
</dbReference>
<keyword evidence="2" id="KW-0479">Metal-binding</keyword>
<evidence type="ECO:0000256" key="10">
    <source>
        <dbReference type="SAM" id="MobiDB-lite"/>
    </source>
</evidence>
<evidence type="ECO:0000313" key="13">
    <source>
        <dbReference type="Proteomes" id="UP001222325"/>
    </source>
</evidence>
<comment type="caution">
    <text evidence="12">The sequence shown here is derived from an EMBL/GenBank/DDBJ whole genome shotgun (WGS) entry which is preliminary data.</text>
</comment>
<sequence>MDLVICPVCSKPVESLSINSHLDAGCAQISASSSASTSKTHSPAAGHGKMKDSKKSSSQLSNTSETRTSIAPIFNIKPKPKSEQLSSLVPGIKRGLEASDRGSTQGSLPLKRSRLALKEAAPLAEKLRPTTLSEFVGHELVVDFIASGCTGSSMILWGPSGCGKTTLARLLATQTDAVFKELSATIAGINDVRAVVEAAKSTLSLTGRKTILFLDEIHRFSKSQQDIFLPFLEQGYIQLIGATTENPSFKLIGALLSRCRVFCLERLQDEEIKDIITKALRRLSSSSSGTINVSPETEPSSSPIRSLTQKIISTIISMSAGDARVAISLLESVLRIPSDYTEEKILTFLRRSMATSYDTAEDHYNMISALHKSVRGSQPDAALYWLARMLTGGEDPMFICRRMIVCASEDIGLADNHAMPLAVATLHACLNIGMPECRINLAHLVAYLSEAPKSTRAYEAYTRAEAAALEDPSLPVPLPMRNAPTALMKEVGYGKSYHYNPQYAHPVHNTYVPPFLEGRSFLKKPNDASDKIWDEDALLSWENSVNGGKQWEGRLDR</sequence>
<evidence type="ECO:0000256" key="9">
    <source>
        <dbReference type="PROSITE-ProRule" id="PRU01256"/>
    </source>
</evidence>
<name>A0AAD6XJH5_9AGAR</name>
<evidence type="ECO:0000256" key="6">
    <source>
        <dbReference type="ARBA" id="ARBA00022833"/>
    </source>
</evidence>
<evidence type="ECO:0000259" key="11">
    <source>
        <dbReference type="PROSITE" id="PS51908"/>
    </source>
</evidence>
<keyword evidence="8 9" id="KW-0234">DNA repair</keyword>
<comment type="similarity">
    <text evidence="1">Belongs to the AAA ATPase family. RarA/MGS1/WRNIP1 subfamily.</text>
</comment>
<dbReference type="SUPFAM" id="SSF52540">
    <property type="entry name" value="P-loop containing nucleoside triphosphate hydrolases"/>
    <property type="match status" value="1"/>
</dbReference>
<keyword evidence="3" id="KW-0547">Nucleotide-binding</keyword>
<dbReference type="GO" id="GO:0006271">
    <property type="term" value="P:DNA strand elongation involved in DNA replication"/>
    <property type="evidence" value="ECO:0007669"/>
    <property type="project" value="UniProtKB-ARBA"/>
</dbReference>
<dbReference type="InterPro" id="IPR021886">
    <property type="entry name" value="MgsA_C"/>
</dbReference>
<dbReference type="InterPro" id="IPR027417">
    <property type="entry name" value="P-loop_NTPase"/>
</dbReference>
<feature type="compositionally biased region" description="Low complexity" evidence="10">
    <location>
        <begin position="32"/>
        <end position="45"/>
    </location>
</feature>
<dbReference type="PANTHER" id="PTHR13779">
    <property type="entry name" value="WERNER HELICASE-INTERACTING PROTEIN 1 FAMILY MEMBER"/>
    <property type="match status" value="1"/>
</dbReference>
<dbReference type="Gene3D" id="1.10.8.60">
    <property type="match status" value="1"/>
</dbReference>
<dbReference type="InterPro" id="IPR008921">
    <property type="entry name" value="DNA_pol3_clamp-load_cplx_C"/>
</dbReference>
<keyword evidence="6" id="KW-0862">Zinc</keyword>
<dbReference type="FunFam" id="1.20.272.10:FF:000001">
    <property type="entry name" value="Putative AAA family ATPase"/>
    <property type="match status" value="1"/>
</dbReference>
<keyword evidence="4 9" id="KW-0227">DNA damage</keyword>
<evidence type="ECO:0000256" key="8">
    <source>
        <dbReference type="ARBA" id="ARBA00023204"/>
    </source>
</evidence>
<evidence type="ECO:0000256" key="2">
    <source>
        <dbReference type="ARBA" id="ARBA00022723"/>
    </source>
</evidence>
<evidence type="ECO:0000256" key="1">
    <source>
        <dbReference type="ARBA" id="ARBA00008959"/>
    </source>
</evidence>